<evidence type="ECO:0000256" key="6">
    <source>
        <dbReference type="ARBA" id="ARBA00023157"/>
    </source>
</evidence>
<dbReference type="Gene3D" id="2.60.40.10">
    <property type="entry name" value="Immunoglobulins"/>
    <property type="match status" value="1"/>
</dbReference>
<dbReference type="InterPro" id="IPR040216">
    <property type="entry name" value="CTLA4/CD28"/>
</dbReference>
<dbReference type="GO" id="GO:0042129">
    <property type="term" value="P:regulation of T cell proliferation"/>
    <property type="evidence" value="ECO:0007669"/>
    <property type="project" value="InterPro"/>
</dbReference>
<gene>
    <name evidence="11" type="primary">LOC109096647</name>
</gene>
<evidence type="ECO:0000313" key="11">
    <source>
        <dbReference type="RefSeq" id="XP_018965820.1"/>
    </source>
</evidence>
<reference evidence="11" key="1">
    <citation type="submission" date="2025-08" db="UniProtKB">
        <authorList>
            <consortium name="RefSeq"/>
        </authorList>
    </citation>
    <scope>IDENTIFICATION</scope>
    <source>
        <tissue evidence="11">Muscle</tissue>
    </source>
</reference>
<dbReference type="OrthoDB" id="8439679at2759"/>
<keyword evidence="2 9" id="KW-0812">Transmembrane</keyword>
<keyword evidence="3 10" id="KW-0732">Signal</keyword>
<keyword evidence="6" id="KW-1015">Disulfide bond</keyword>
<comment type="subcellular location">
    <subcellularLocation>
        <location evidence="1">Membrane</location>
        <topology evidence="1">Single-pass type I membrane protein</topology>
    </subcellularLocation>
</comment>
<evidence type="ECO:0000256" key="1">
    <source>
        <dbReference type="ARBA" id="ARBA00004479"/>
    </source>
</evidence>
<evidence type="ECO:0000256" key="2">
    <source>
        <dbReference type="ARBA" id="ARBA00022692"/>
    </source>
</evidence>
<evidence type="ECO:0000256" key="4">
    <source>
        <dbReference type="ARBA" id="ARBA00022989"/>
    </source>
</evidence>
<dbReference type="GeneID" id="109096647"/>
<organism evidence="11">
    <name type="scientific">Cyprinus carpio</name>
    <name type="common">Common carp</name>
    <dbReference type="NCBI Taxonomy" id="7962"/>
    <lineage>
        <taxon>Eukaryota</taxon>
        <taxon>Metazoa</taxon>
        <taxon>Chordata</taxon>
        <taxon>Craniata</taxon>
        <taxon>Vertebrata</taxon>
        <taxon>Euteleostomi</taxon>
        <taxon>Actinopterygii</taxon>
        <taxon>Neopterygii</taxon>
        <taxon>Teleostei</taxon>
        <taxon>Ostariophysi</taxon>
        <taxon>Cypriniformes</taxon>
        <taxon>Cyprinidae</taxon>
        <taxon>Cyprininae</taxon>
        <taxon>Cyprinus</taxon>
    </lineage>
</organism>
<keyword evidence="7" id="KW-0325">Glycoprotein</keyword>
<evidence type="ECO:0000256" key="9">
    <source>
        <dbReference type="SAM" id="Phobius"/>
    </source>
</evidence>
<dbReference type="AlphaFoldDB" id="A0A9Q9VDY1"/>
<feature type="chain" id="PRO_5040120554" evidence="10">
    <location>
        <begin position="22"/>
        <end position="245"/>
    </location>
</feature>
<dbReference type="Proteomes" id="UP001155660">
    <property type="component" value="Chromosome B9"/>
</dbReference>
<sequence>MPDRFTLLTFSFCFILHNVCSWTVSAPLNHTFNEDDSVSVTCMFNGEDQFHLEAKLKMNDEYVCEVYNKSQVQDKRNCLWERKDNKFTFTLLNPEGLHKNNFSCEMSKIKPFPVTMKVGPKTKLFRGCNKSLAPLKNSCPITNQTNNQDHRPVESYTPEEVYTLLICGLIIVVVMLSVYSIIVTAVYIRLRAMNPESSDTLTYVPMQRNVNWRNLDNTEYVDMREVQKRGGSQRDMNHNSHHAFA</sequence>
<proteinExistence type="predicted"/>
<name>A0A9Q9VDY1_CYPCA</name>
<evidence type="ECO:0000256" key="10">
    <source>
        <dbReference type="SAM" id="SignalP"/>
    </source>
</evidence>
<protein>
    <submittedName>
        <fullName evidence="11">Uncharacterized protein LOC109096647</fullName>
    </submittedName>
</protein>
<dbReference type="InterPro" id="IPR013783">
    <property type="entry name" value="Ig-like_fold"/>
</dbReference>
<accession>A0A9Q9VDY1</accession>
<dbReference type="GO" id="GO:0050852">
    <property type="term" value="P:T cell receptor signaling pathway"/>
    <property type="evidence" value="ECO:0007669"/>
    <property type="project" value="TreeGrafter"/>
</dbReference>
<evidence type="ECO:0000256" key="8">
    <source>
        <dbReference type="ARBA" id="ARBA00023319"/>
    </source>
</evidence>
<feature type="transmembrane region" description="Helical" evidence="9">
    <location>
        <begin position="161"/>
        <end position="188"/>
    </location>
</feature>
<dbReference type="GO" id="GO:0009897">
    <property type="term" value="C:external side of plasma membrane"/>
    <property type="evidence" value="ECO:0007669"/>
    <property type="project" value="TreeGrafter"/>
</dbReference>
<evidence type="ECO:0000256" key="5">
    <source>
        <dbReference type="ARBA" id="ARBA00023136"/>
    </source>
</evidence>
<feature type="signal peptide" evidence="10">
    <location>
        <begin position="1"/>
        <end position="21"/>
    </location>
</feature>
<keyword evidence="4 9" id="KW-1133">Transmembrane helix</keyword>
<keyword evidence="8" id="KW-0393">Immunoglobulin domain</keyword>
<dbReference type="PANTHER" id="PTHR11494:SF8">
    <property type="entry name" value="CYTOTOXIC T-LYMPHOCYTE PROTEIN 4"/>
    <property type="match status" value="1"/>
</dbReference>
<evidence type="ECO:0000256" key="3">
    <source>
        <dbReference type="ARBA" id="ARBA00022729"/>
    </source>
</evidence>
<keyword evidence="5 9" id="KW-0472">Membrane</keyword>
<dbReference type="KEGG" id="ccar:109096647"/>
<evidence type="ECO:0000256" key="7">
    <source>
        <dbReference type="ARBA" id="ARBA00023180"/>
    </source>
</evidence>
<dbReference type="RefSeq" id="XP_018965820.1">
    <property type="nucleotide sequence ID" value="XM_019110275.2"/>
</dbReference>
<dbReference type="PANTHER" id="PTHR11494">
    <property type="entry name" value="CYTOTOXIC T-LYMPHOCYTE PROTEIN"/>
    <property type="match status" value="1"/>
</dbReference>